<evidence type="ECO:0000313" key="1">
    <source>
        <dbReference type="EMBL" id="SFZ76639.1"/>
    </source>
</evidence>
<dbReference type="Proteomes" id="UP000186513">
    <property type="component" value="Unassembled WGS sequence"/>
</dbReference>
<gene>
    <name evidence="1" type="ORF">SAMN02745887_02038</name>
</gene>
<reference evidence="1 2" key="1">
    <citation type="submission" date="2016-11" db="EMBL/GenBank/DDBJ databases">
        <authorList>
            <person name="Jaros S."/>
            <person name="Januszkiewicz K."/>
            <person name="Wedrychowicz H."/>
        </authorList>
    </citation>
    <scope>NUCLEOTIDE SEQUENCE [LARGE SCALE GENOMIC DNA]</scope>
    <source>
        <strain evidence="1 2">DSM 18899</strain>
    </source>
</reference>
<dbReference type="RefSeq" id="WP_072428544.1">
    <property type="nucleotide sequence ID" value="NZ_FPKR01000007.1"/>
</dbReference>
<evidence type="ECO:0008006" key="3">
    <source>
        <dbReference type="Google" id="ProtNLM"/>
    </source>
</evidence>
<dbReference type="EMBL" id="FPKR01000007">
    <property type="protein sequence ID" value="SFZ76639.1"/>
    <property type="molecule type" value="Genomic_DNA"/>
</dbReference>
<keyword evidence="2" id="KW-1185">Reference proteome</keyword>
<dbReference type="AlphaFoldDB" id="A0A1K2HIQ5"/>
<dbReference type="Pfam" id="PF11342">
    <property type="entry name" value="DUF3144"/>
    <property type="match status" value="1"/>
</dbReference>
<evidence type="ECO:0000313" key="2">
    <source>
        <dbReference type="Proteomes" id="UP000186513"/>
    </source>
</evidence>
<protein>
    <recommendedName>
        <fullName evidence="3">DUF3144 domain-containing protein</fullName>
    </recommendedName>
</protein>
<dbReference type="OrthoDB" id="5344355at2"/>
<dbReference type="STRING" id="1121279.SAMN02745887_02038"/>
<proteinExistence type="predicted"/>
<name>A0A1K2HIQ5_9NEIS</name>
<accession>A0A1K2HIQ5</accession>
<sequence>MTQENDDKFYDRADAYIELANSQFEHAELADVSASFMYAFARYTAWLSSQEFESAKAMQAAKIKSMAFFMKQFGAMLEENFDDYIENFDDYRAESE</sequence>
<dbReference type="Gene3D" id="1.10.287.3020">
    <property type="match status" value="1"/>
</dbReference>
<organism evidence="1 2">
    <name type="scientific">Chitinimonas taiwanensis DSM 18899</name>
    <dbReference type="NCBI Taxonomy" id="1121279"/>
    <lineage>
        <taxon>Bacteria</taxon>
        <taxon>Pseudomonadati</taxon>
        <taxon>Pseudomonadota</taxon>
        <taxon>Betaproteobacteria</taxon>
        <taxon>Neisseriales</taxon>
        <taxon>Chitinibacteraceae</taxon>
        <taxon>Chitinimonas</taxon>
    </lineage>
</organism>
<dbReference type="InterPro" id="IPR021490">
    <property type="entry name" value="DUF3144"/>
</dbReference>